<keyword evidence="5 6" id="KW-0472">Membrane</keyword>
<dbReference type="Pfam" id="PF07690">
    <property type="entry name" value="MFS_1"/>
    <property type="match status" value="1"/>
</dbReference>
<feature type="transmembrane region" description="Helical" evidence="6">
    <location>
        <begin position="103"/>
        <end position="125"/>
    </location>
</feature>
<evidence type="ECO:0000256" key="2">
    <source>
        <dbReference type="ARBA" id="ARBA00022448"/>
    </source>
</evidence>
<keyword evidence="3 6" id="KW-0812">Transmembrane</keyword>
<keyword evidence="4 6" id="KW-1133">Transmembrane helix</keyword>
<comment type="subcellular location">
    <subcellularLocation>
        <location evidence="1">Cell membrane</location>
        <topology evidence="1">Multi-pass membrane protein</topology>
    </subcellularLocation>
</comment>
<evidence type="ECO:0000256" key="1">
    <source>
        <dbReference type="ARBA" id="ARBA00004651"/>
    </source>
</evidence>
<keyword evidence="2" id="KW-0813">Transport</keyword>
<sequence>MNTKKVHYAWIILIVTFLSVIVAAVTNTMSGVMMIPFEEEFGWSRASISGAFAICITLVGFSGPFVAGLFQKFTVRKVLLIGMGTLLLALLLTTFMTKIWHLYIIWGVIIGLSAGAFLTVLNTYVATTWFEEKRGLALGLLTSSSAAGQLIFLPLLAYVVGNFSWRSAILTIFVFGLFIYLCIWIFMKNDPADVGVLPLGAKVRNQLNINPVNPIKAAFDGLKLGVKSKVFWLLAGSFFICGFSTSGLIGTHFISLCIGYGYKEVTAASLLAFMGIFNIIGTTLSGYFSDRLDNRWLLFWYYGLRGLSLLVLPFALSTNSVFYLAAFAIFYGLDWIATVPPTIKLATDHFGKDKVGVIYGWIYSAHQLGAGAAAYGGGLAYSWFNAYQSIFFAAGIFCIIATLFVLNIKRKTVIDQNLSA</sequence>
<feature type="transmembrane region" description="Helical" evidence="6">
    <location>
        <begin position="268"/>
        <end position="289"/>
    </location>
</feature>
<dbReference type="PROSITE" id="PS50850">
    <property type="entry name" value="MFS"/>
    <property type="match status" value="1"/>
</dbReference>
<evidence type="ECO:0000256" key="6">
    <source>
        <dbReference type="SAM" id="Phobius"/>
    </source>
</evidence>
<dbReference type="GO" id="GO:0005886">
    <property type="term" value="C:plasma membrane"/>
    <property type="evidence" value="ECO:0007669"/>
    <property type="project" value="UniProtKB-SubCell"/>
</dbReference>
<dbReference type="SUPFAM" id="SSF103473">
    <property type="entry name" value="MFS general substrate transporter"/>
    <property type="match status" value="1"/>
</dbReference>
<feature type="transmembrane region" description="Helical" evidence="6">
    <location>
        <begin position="46"/>
        <end position="66"/>
    </location>
</feature>
<feature type="transmembrane region" description="Helical" evidence="6">
    <location>
        <begin position="137"/>
        <end position="161"/>
    </location>
</feature>
<dbReference type="Gene3D" id="1.20.1250.20">
    <property type="entry name" value="MFS general substrate transporter like domains"/>
    <property type="match status" value="2"/>
</dbReference>
<proteinExistence type="predicted"/>
<dbReference type="PANTHER" id="PTHR11360:SF290">
    <property type="entry name" value="MONOCARBOXYLATE MFS PERMEASE"/>
    <property type="match status" value="1"/>
</dbReference>
<keyword evidence="9" id="KW-1185">Reference proteome</keyword>
<feature type="transmembrane region" description="Helical" evidence="6">
    <location>
        <begin position="321"/>
        <end position="339"/>
    </location>
</feature>
<evidence type="ECO:0000256" key="3">
    <source>
        <dbReference type="ARBA" id="ARBA00022692"/>
    </source>
</evidence>
<name>A0A8J3AK80_9BACI</name>
<accession>A0A8J3AK80</accession>
<dbReference type="InterPro" id="IPR011701">
    <property type="entry name" value="MFS"/>
</dbReference>
<evidence type="ECO:0000256" key="4">
    <source>
        <dbReference type="ARBA" id="ARBA00022989"/>
    </source>
</evidence>
<feature type="transmembrane region" description="Helical" evidence="6">
    <location>
        <begin position="7"/>
        <end position="26"/>
    </location>
</feature>
<evidence type="ECO:0000313" key="8">
    <source>
        <dbReference type="EMBL" id="GGI15194.1"/>
    </source>
</evidence>
<evidence type="ECO:0000259" key="7">
    <source>
        <dbReference type="PROSITE" id="PS50850"/>
    </source>
</evidence>
<dbReference type="GO" id="GO:0022857">
    <property type="term" value="F:transmembrane transporter activity"/>
    <property type="evidence" value="ECO:0007669"/>
    <property type="project" value="InterPro"/>
</dbReference>
<feature type="transmembrane region" description="Helical" evidence="6">
    <location>
        <begin position="230"/>
        <end position="262"/>
    </location>
</feature>
<feature type="transmembrane region" description="Helical" evidence="6">
    <location>
        <begin position="167"/>
        <end position="187"/>
    </location>
</feature>
<comment type="caution">
    <text evidence="8">The sequence shown here is derived from an EMBL/GenBank/DDBJ whole genome shotgun (WGS) entry which is preliminary data.</text>
</comment>
<organism evidence="8 9">
    <name type="scientific">Gottfriedia solisilvae</name>
    <dbReference type="NCBI Taxonomy" id="1516104"/>
    <lineage>
        <taxon>Bacteria</taxon>
        <taxon>Bacillati</taxon>
        <taxon>Bacillota</taxon>
        <taxon>Bacilli</taxon>
        <taxon>Bacillales</taxon>
        <taxon>Bacillaceae</taxon>
        <taxon>Gottfriedia</taxon>
    </lineage>
</organism>
<feature type="transmembrane region" description="Helical" evidence="6">
    <location>
        <begin position="78"/>
        <end position="97"/>
    </location>
</feature>
<feature type="transmembrane region" description="Helical" evidence="6">
    <location>
        <begin position="390"/>
        <end position="408"/>
    </location>
</feature>
<evidence type="ECO:0000256" key="5">
    <source>
        <dbReference type="ARBA" id="ARBA00023136"/>
    </source>
</evidence>
<protein>
    <submittedName>
        <fullName evidence="8">MFS transporter</fullName>
    </submittedName>
</protein>
<dbReference type="InterPro" id="IPR020846">
    <property type="entry name" value="MFS_dom"/>
</dbReference>
<evidence type="ECO:0000313" key="9">
    <source>
        <dbReference type="Proteomes" id="UP000626244"/>
    </source>
</evidence>
<feature type="transmembrane region" description="Helical" evidence="6">
    <location>
        <begin position="296"/>
        <end position="315"/>
    </location>
</feature>
<gene>
    <name evidence="8" type="ORF">GCM10007380_26750</name>
</gene>
<dbReference type="Proteomes" id="UP000626244">
    <property type="component" value="Unassembled WGS sequence"/>
</dbReference>
<dbReference type="EMBL" id="BMHB01000001">
    <property type="protein sequence ID" value="GGI15194.1"/>
    <property type="molecule type" value="Genomic_DNA"/>
</dbReference>
<dbReference type="PANTHER" id="PTHR11360">
    <property type="entry name" value="MONOCARBOXYLATE TRANSPORTER"/>
    <property type="match status" value="1"/>
</dbReference>
<dbReference type="InterPro" id="IPR050327">
    <property type="entry name" value="Proton-linked_MCT"/>
</dbReference>
<dbReference type="InterPro" id="IPR036259">
    <property type="entry name" value="MFS_trans_sf"/>
</dbReference>
<feature type="transmembrane region" description="Helical" evidence="6">
    <location>
        <begin position="360"/>
        <end position="384"/>
    </location>
</feature>
<reference evidence="9" key="1">
    <citation type="journal article" date="2019" name="Int. J. Syst. Evol. Microbiol.">
        <title>The Global Catalogue of Microorganisms (GCM) 10K type strain sequencing project: providing services to taxonomists for standard genome sequencing and annotation.</title>
        <authorList>
            <consortium name="The Broad Institute Genomics Platform"/>
            <consortium name="The Broad Institute Genome Sequencing Center for Infectious Disease"/>
            <person name="Wu L."/>
            <person name="Ma J."/>
        </authorList>
    </citation>
    <scope>NUCLEOTIDE SEQUENCE [LARGE SCALE GENOMIC DNA]</scope>
    <source>
        <strain evidence="9">CGMCC 1.14993</strain>
    </source>
</reference>
<dbReference type="CDD" id="cd17355">
    <property type="entry name" value="MFS_YcxA_like"/>
    <property type="match status" value="1"/>
</dbReference>
<dbReference type="AlphaFoldDB" id="A0A8J3AK80"/>
<feature type="domain" description="Major facilitator superfamily (MFS) profile" evidence="7">
    <location>
        <begin position="12"/>
        <end position="413"/>
    </location>
</feature>